<reference evidence="1" key="1">
    <citation type="submission" date="2021-06" db="EMBL/GenBank/DDBJ databases">
        <authorList>
            <person name="Kallberg Y."/>
            <person name="Tangrot J."/>
            <person name="Rosling A."/>
        </authorList>
    </citation>
    <scope>NUCLEOTIDE SEQUENCE</scope>
    <source>
        <strain evidence="1">28 12/20/2015</strain>
    </source>
</reference>
<protein>
    <submittedName>
        <fullName evidence="1">91_t:CDS:1</fullName>
    </submittedName>
</protein>
<evidence type="ECO:0000313" key="2">
    <source>
        <dbReference type="Proteomes" id="UP000789366"/>
    </source>
</evidence>
<proteinExistence type="predicted"/>
<dbReference type="EMBL" id="CAJVPW010011505">
    <property type="protein sequence ID" value="CAG8626491.1"/>
    <property type="molecule type" value="Genomic_DNA"/>
</dbReference>
<gene>
    <name evidence="1" type="ORF">SPELUC_LOCUS8068</name>
</gene>
<feature type="non-terminal residue" evidence="1">
    <location>
        <position position="1"/>
    </location>
</feature>
<evidence type="ECO:0000313" key="1">
    <source>
        <dbReference type="EMBL" id="CAG8626491.1"/>
    </source>
</evidence>
<organism evidence="1 2">
    <name type="scientific">Cetraspora pellucida</name>
    <dbReference type="NCBI Taxonomy" id="1433469"/>
    <lineage>
        <taxon>Eukaryota</taxon>
        <taxon>Fungi</taxon>
        <taxon>Fungi incertae sedis</taxon>
        <taxon>Mucoromycota</taxon>
        <taxon>Glomeromycotina</taxon>
        <taxon>Glomeromycetes</taxon>
        <taxon>Diversisporales</taxon>
        <taxon>Gigasporaceae</taxon>
        <taxon>Cetraspora</taxon>
    </lineage>
</organism>
<comment type="caution">
    <text evidence="1">The sequence shown here is derived from an EMBL/GenBank/DDBJ whole genome shotgun (WGS) entry which is preliminary data.</text>
</comment>
<sequence length="121" mass="13113">QGEKRQVLRGLGEKRQEFSGQGEKRQVLRGPGEKRQEPGDEPGDEPGEDPGEDPTSGEHGQPCTDDSDCLCPFVCRVRGEDTLKCQLTDTRGKGELCDIGCGENPNAACKEGLQCIPNNDK</sequence>
<keyword evidence="2" id="KW-1185">Reference proteome</keyword>
<accession>A0ACA9N221</accession>
<name>A0ACA9N221_9GLOM</name>
<dbReference type="Proteomes" id="UP000789366">
    <property type="component" value="Unassembled WGS sequence"/>
</dbReference>